<keyword evidence="2" id="KW-1185">Reference proteome</keyword>
<evidence type="ECO:0000313" key="1">
    <source>
        <dbReference type="EMBL" id="MBE9661413.1"/>
    </source>
</evidence>
<dbReference type="RefSeq" id="WP_194110602.1">
    <property type="nucleotide sequence ID" value="NZ_JADFFL010000002.1"/>
</dbReference>
<proteinExistence type="predicted"/>
<comment type="caution">
    <text evidence="1">The sequence shown here is derived from an EMBL/GenBank/DDBJ whole genome shotgun (WGS) entry which is preliminary data.</text>
</comment>
<protein>
    <submittedName>
        <fullName evidence="1">Uncharacterized protein</fullName>
    </submittedName>
</protein>
<name>A0A929PV40_9SPHI</name>
<evidence type="ECO:0000313" key="2">
    <source>
        <dbReference type="Proteomes" id="UP000622475"/>
    </source>
</evidence>
<dbReference type="AlphaFoldDB" id="A0A929PV40"/>
<sequence>MKAQELNKAELQLVNGGSDGAASSSTGIALGTGSLLSLSYSYNDGQGRSYESKLEVLKDVRIGAGTNANSQQG</sequence>
<reference evidence="1" key="1">
    <citation type="submission" date="2020-10" db="EMBL/GenBank/DDBJ databases">
        <title>Mucilaginibacter mali sp. nov., isolated from rhizosphere soil of apple orchard.</title>
        <authorList>
            <person name="Lee J.-S."/>
            <person name="Kim H.S."/>
            <person name="Kim J.-S."/>
        </authorList>
    </citation>
    <scope>NUCLEOTIDE SEQUENCE</scope>
    <source>
        <strain evidence="1">KCTC 22746</strain>
    </source>
</reference>
<dbReference type="EMBL" id="JADFFL010000002">
    <property type="protein sequence ID" value="MBE9661413.1"/>
    <property type="molecule type" value="Genomic_DNA"/>
</dbReference>
<accession>A0A929PV40</accession>
<dbReference type="Proteomes" id="UP000622475">
    <property type="component" value="Unassembled WGS sequence"/>
</dbReference>
<gene>
    <name evidence="1" type="ORF">IRJ16_05915</name>
</gene>
<organism evidence="1 2">
    <name type="scientific">Mucilaginibacter myungsuensis</name>
    <dbReference type="NCBI Taxonomy" id="649104"/>
    <lineage>
        <taxon>Bacteria</taxon>
        <taxon>Pseudomonadati</taxon>
        <taxon>Bacteroidota</taxon>
        <taxon>Sphingobacteriia</taxon>
        <taxon>Sphingobacteriales</taxon>
        <taxon>Sphingobacteriaceae</taxon>
        <taxon>Mucilaginibacter</taxon>
    </lineage>
</organism>